<dbReference type="InterPro" id="IPR049142">
    <property type="entry name" value="MS_channel_1st"/>
</dbReference>
<keyword evidence="6 7" id="KW-0472">Membrane</keyword>
<dbReference type="InterPro" id="IPR011014">
    <property type="entry name" value="MscS_channel_TM-2"/>
</dbReference>
<evidence type="ECO:0000256" key="5">
    <source>
        <dbReference type="ARBA" id="ARBA00022989"/>
    </source>
</evidence>
<evidence type="ECO:0008006" key="13">
    <source>
        <dbReference type="Google" id="ProtNLM"/>
    </source>
</evidence>
<evidence type="ECO:0000313" key="11">
    <source>
        <dbReference type="EMBL" id="RAL20234.1"/>
    </source>
</evidence>
<dbReference type="PANTHER" id="PTHR30566:SF5">
    <property type="entry name" value="MECHANOSENSITIVE ION CHANNEL PROTEIN 1, MITOCHONDRIAL-RELATED"/>
    <property type="match status" value="1"/>
</dbReference>
<keyword evidence="12" id="KW-1185">Reference proteome</keyword>
<dbReference type="InterPro" id="IPR011066">
    <property type="entry name" value="MscS_channel_C_sf"/>
</dbReference>
<dbReference type="SUPFAM" id="SSF82861">
    <property type="entry name" value="Mechanosensitive channel protein MscS (YggB), transmembrane region"/>
    <property type="match status" value="1"/>
</dbReference>
<dbReference type="InterPro" id="IPR049278">
    <property type="entry name" value="MS_channel_C"/>
</dbReference>
<sequence>MSHVKGLMHLLLFVVGWSVGLGLNRGLVWAQSSTPSDPGGGTHAPLPAYEAVLADVLSLDLLEIALWRVGAACLVLMAGILMRTTLLDRLLRPLEKLAARTKNDVDDRLIQAIRRPLGWLINLIAIYVAVLIVQVPQALHQVVVLVLQTLGTGFVAWMVFNVVDAVGAYLEGLARRSDTAVDDHLVPLVKRVMRLLVIVVMVITIIQQWGYDVTSLIAGLGLGGLAFALAAQSTLSNWFGSVMILTDRPFKIGDLVQSEHGCGVVTEIGLRSTKLMTFERSIITVPNSDLATTAVENLNKDEVLAISTTLTMTYGTSRATLERIIDQVRRLLARAEGIDNARYLVSFSGFGASSLDIDVQCYAQTRDRYEWYAIRERIFFQIMDIVEEAGGSFAFPSQSLYLETPVRLQRMGARVGAGEDVRGLSSEGLG</sequence>
<dbReference type="GO" id="GO:0005886">
    <property type="term" value="C:plasma membrane"/>
    <property type="evidence" value="ECO:0007669"/>
    <property type="project" value="UniProtKB-SubCell"/>
</dbReference>
<evidence type="ECO:0000259" key="10">
    <source>
        <dbReference type="Pfam" id="PF21088"/>
    </source>
</evidence>
<dbReference type="SUPFAM" id="SSF82689">
    <property type="entry name" value="Mechanosensitive channel protein MscS (YggB), C-terminal domain"/>
    <property type="match status" value="1"/>
</dbReference>
<dbReference type="Pfam" id="PF21082">
    <property type="entry name" value="MS_channel_3rd"/>
    <property type="match status" value="1"/>
</dbReference>
<keyword evidence="3" id="KW-1003">Cell membrane</keyword>
<evidence type="ECO:0000259" key="8">
    <source>
        <dbReference type="Pfam" id="PF00924"/>
    </source>
</evidence>
<feature type="transmembrane region" description="Helical" evidence="7">
    <location>
        <begin position="117"/>
        <end position="136"/>
    </location>
</feature>
<evidence type="ECO:0000256" key="6">
    <source>
        <dbReference type="ARBA" id="ARBA00023136"/>
    </source>
</evidence>
<proteinExistence type="inferred from homology"/>
<keyword evidence="5 7" id="KW-1133">Transmembrane helix</keyword>
<dbReference type="InterPro" id="IPR023408">
    <property type="entry name" value="MscS_beta-dom_sf"/>
</dbReference>
<evidence type="ECO:0000256" key="1">
    <source>
        <dbReference type="ARBA" id="ARBA00004651"/>
    </source>
</evidence>
<feature type="transmembrane region" description="Helical" evidence="7">
    <location>
        <begin position="142"/>
        <end position="170"/>
    </location>
</feature>
<dbReference type="Gene3D" id="3.30.70.100">
    <property type="match status" value="1"/>
</dbReference>
<dbReference type="Gene3D" id="2.30.30.60">
    <property type="match status" value="1"/>
</dbReference>
<dbReference type="AlphaFoldDB" id="A0A328C6U2"/>
<accession>A0A328C6U2</accession>
<feature type="domain" description="Mechanosensitive ion channel MscS C-terminal" evidence="9">
    <location>
        <begin position="307"/>
        <end position="390"/>
    </location>
</feature>
<organism evidence="11 12">
    <name type="scientific">Lujinxingia litoralis</name>
    <dbReference type="NCBI Taxonomy" id="2211119"/>
    <lineage>
        <taxon>Bacteria</taxon>
        <taxon>Deltaproteobacteria</taxon>
        <taxon>Bradymonadales</taxon>
        <taxon>Lujinxingiaceae</taxon>
        <taxon>Lujinxingia</taxon>
    </lineage>
</organism>
<keyword evidence="4 7" id="KW-0812">Transmembrane</keyword>
<feature type="transmembrane region" description="Helical" evidence="7">
    <location>
        <begin position="191"/>
        <end position="210"/>
    </location>
</feature>
<dbReference type="Pfam" id="PF00924">
    <property type="entry name" value="MS_channel_2nd"/>
    <property type="match status" value="1"/>
</dbReference>
<evidence type="ECO:0000313" key="12">
    <source>
        <dbReference type="Proteomes" id="UP000249169"/>
    </source>
</evidence>
<name>A0A328C6U2_9DELT</name>
<protein>
    <recommendedName>
        <fullName evidence="13">Mechanosensitive ion channel family protein</fullName>
    </recommendedName>
</protein>
<evidence type="ECO:0000256" key="2">
    <source>
        <dbReference type="ARBA" id="ARBA00008017"/>
    </source>
</evidence>
<reference evidence="11 12" key="1">
    <citation type="submission" date="2018-05" db="EMBL/GenBank/DDBJ databases">
        <title>Lujinxingia marina gen. nov. sp. nov., a new facultative anaerobic member of the class Deltaproteobacteria, and proposal of Lujinxingaceae fam. nov.</title>
        <authorList>
            <person name="Li C.-M."/>
        </authorList>
    </citation>
    <scope>NUCLEOTIDE SEQUENCE [LARGE SCALE GENOMIC DNA]</scope>
    <source>
        <strain evidence="11 12">B210</strain>
    </source>
</reference>
<dbReference type="InterPro" id="IPR010920">
    <property type="entry name" value="LSM_dom_sf"/>
</dbReference>
<gene>
    <name evidence="11" type="ORF">DL240_17795</name>
</gene>
<dbReference type="GO" id="GO:0055085">
    <property type="term" value="P:transmembrane transport"/>
    <property type="evidence" value="ECO:0007669"/>
    <property type="project" value="InterPro"/>
</dbReference>
<feature type="domain" description="Mechanosensitive ion channel transmembrane helices 2/3" evidence="10">
    <location>
        <begin position="194"/>
        <end position="232"/>
    </location>
</feature>
<dbReference type="EMBL" id="QHKO01000012">
    <property type="protein sequence ID" value="RAL20234.1"/>
    <property type="molecule type" value="Genomic_DNA"/>
</dbReference>
<evidence type="ECO:0000256" key="7">
    <source>
        <dbReference type="SAM" id="Phobius"/>
    </source>
</evidence>
<feature type="transmembrane region" description="Helical" evidence="7">
    <location>
        <begin position="65"/>
        <end position="86"/>
    </location>
</feature>
<evidence type="ECO:0000256" key="4">
    <source>
        <dbReference type="ARBA" id="ARBA00022692"/>
    </source>
</evidence>
<evidence type="ECO:0000259" key="9">
    <source>
        <dbReference type="Pfam" id="PF21082"/>
    </source>
</evidence>
<comment type="caution">
    <text evidence="11">The sequence shown here is derived from an EMBL/GenBank/DDBJ whole genome shotgun (WGS) entry which is preliminary data.</text>
</comment>
<dbReference type="Gene3D" id="1.10.287.1260">
    <property type="match status" value="1"/>
</dbReference>
<dbReference type="Pfam" id="PF21088">
    <property type="entry name" value="MS_channel_1st"/>
    <property type="match status" value="1"/>
</dbReference>
<dbReference type="PANTHER" id="PTHR30566">
    <property type="entry name" value="YNAI-RELATED MECHANOSENSITIVE ION CHANNEL"/>
    <property type="match status" value="1"/>
</dbReference>
<feature type="domain" description="Mechanosensitive ion channel MscS" evidence="8">
    <location>
        <begin position="234"/>
        <end position="300"/>
    </location>
</feature>
<comment type="subcellular location">
    <subcellularLocation>
        <location evidence="1">Cell membrane</location>
        <topology evidence="1">Multi-pass membrane protein</topology>
    </subcellularLocation>
</comment>
<comment type="similarity">
    <text evidence="2">Belongs to the MscS (TC 1.A.23) family.</text>
</comment>
<feature type="transmembrane region" description="Helical" evidence="7">
    <location>
        <begin position="216"/>
        <end position="239"/>
    </location>
</feature>
<evidence type="ECO:0000256" key="3">
    <source>
        <dbReference type="ARBA" id="ARBA00022475"/>
    </source>
</evidence>
<dbReference type="InterPro" id="IPR006685">
    <property type="entry name" value="MscS_channel_2nd"/>
</dbReference>
<dbReference type="SUPFAM" id="SSF50182">
    <property type="entry name" value="Sm-like ribonucleoproteins"/>
    <property type="match status" value="1"/>
</dbReference>
<dbReference type="Proteomes" id="UP000249169">
    <property type="component" value="Unassembled WGS sequence"/>
</dbReference>